<name>A0A3R6HKI0_9BACT</name>
<evidence type="ECO:0000313" key="3">
    <source>
        <dbReference type="EMBL" id="RGZ50744.1"/>
    </source>
</evidence>
<organism evidence="4 5">
    <name type="scientific">Parabacteroides merdae</name>
    <dbReference type="NCBI Taxonomy" id="46503"/>
    <lineage>
        <taxon>Bacteria</taxon>
        <taxon>Pseudomonadati</taxon>
        <taxon>Bacteroidota</taxon>
        <taxon>Bacteroidia</taxon>
        <taxon>Bacteroidales</taxon>
        <taxon>Tannerellaceae</taxon>
        <taxon>Parabacteroides</taxon>
    </lineage>
</organism>
<sequence>MKGEVPAKGTSPFFLIIIKFGTFFTHFEMILLYPEPYLSYFWCRIKRNRTNIMKITIKHICTGLSLCACTCLVNNLPAQAETTNTAAVSATETGLDRQSIMEVARRVADWQIKDYPENKYAKSEPRGWIAGALYMGMFDWAELSGDNTYYDWLRKIFNRQSWQVANRMYHADDVCIAQTYIDFYNKEKNENMLKPTIARADWVLNNPSNGSMDLDYSKGSTIERWTWCDALFMAPGVYTRLYTLTGNRKYMHFADSEFRATYNHLYDKDEDLFYRDSRYIGQKEANGKKVFWGRGNGWVIGGLAEILKTLPAEDTEFRPFYLELYKEMSERLAGLQGKDGYWHASLLDPDSYPSPETSATGFIVYGLAYGINQGYLPADKYLPVVKKGWEALTRAVEANGKLGWVQPVGADPKKVTRDMTELYGTGAFLMAASEIYKLADK</sequence>
<dbReference type="PANTHER" id="PTHR33886:SF8">
    <property type="entry name" value="UNSATURATED RHAMNOGALACTURONAN HYDROLASE (EUROFUNG)"/>
    <property type="match status" value="1"/>
</dbReference>
<dbReference type="EMBL" id="QRKC01000007">
    <property type="protein sequence ID" value="RHH75780.1"/>
    <property type="molecule type" value="Genomic_DNA"/>
</dbReference>
<keyword evidence="2" id="KW-1133">Transmembrane helix</keyword>
<feature type="transmembrane region" description="Helical" evidence="2">
    <location>
        <begin position="12"/>
        <end position="34"/>
    </location>
</feature>
<gene>
    <name evidence="4" type="ORF">DW191_14960</name>
    <name evidence="3" type="ORF">DW986_02710</name>
</gene>
<keyword evidence="2" id="KW-0812">Transmembrane</keyword>
<evidence type="ECO:0000256" key="2">
    <source>
        <dbReference type="SAM" id="Phobius"/>
    </source>
</evidence>
<evidence type="ECO:0000313" key="5">
    <source>
        <dbReference type="Proteomes" id="UP000283732"/>
    </source>
</evidence>
<comment type="caution">
    <text evidence="4">The sequence shown here is derived from an EMBL/GenBank/DDBJ whole genome shotgun (WGS) entry which is preliminary data.</text>
</comment>
<protein>
    <submittedName>
        <fullName evidence="4">Glycoside hydrolase family 88 protein</fullName>
    </submittedName>
</protein>
<dbReference type="GO" id="GO:0016787">
    <property type="term" value="F:hydrolase activity"/>
    <property type="evidence" value="ECO:0007669"/>
    <property type="project" value="UniProtKB-KW"/>
</dbReference>
<dbReference type="GO" id="GO:0005975">
    <property type="term" value="P:carbohydrate metabolic process"/>
    <property type="evidence" value="ECO:0007669"/>
    <property type="project" value="InterPro"/>
</dbReference>
<dbReference type="Pfam" id="PF07470">
    <property type="entry name" value="Glyco_hydro_88"/>
    <property type="match status" value="1"/>
</dbReference>
<dbReference type="InterPro" id="IPR052043">
    <property type="entry name" value="PolySaccharide_Degr_Enz"/>
</dbReference>
<dbReference type="PANTHER" id="PTHR33886">
    <property type="entry name" value="UNSATURATED RHAMNOGALACTURONAN HYDROLASE (EUROFUNG)"/>
    <property type="match status" value="1"/>
</dbReference>
<accession>A0A3R6HKI0</accession>
<dbReference type="AlphaFoldDB" id="A0A3R6HKI0"/>
<reference evidence="5 6" key="1">
    <citation type="submission" date="2018-08" db="EMBL/GenBank/DDBJ databases">
        <title>A genome reference for cultivated species of the human gut microbiota.</title>
        <authorList>
            <person name="Zou Y."/>
            <person name="Xue W."/>
            <person name="Luo G."/>
        </authorList>
    </citation>
    <scope>NUCLEOTIDE SEQUENCE [LARGE SCALE GENOMIC DNA]</scope>
    <source>
        <strain evidence="4 5">AM16-50</strain>
        <strain evidence="3 6">AM50-15</strain>
    </source>
</reference>
<keyword evidence="1 4" id="KW-0378">Hydrolase</keyword>
<dbReference type="InterPro" id="IPR010905">
    <property type="entry name" value="Glyco_hydro_88"/>
</dbReference>
<dbReference type="InterPro" id="IPR012341">
    <property type="entry name" value="6hp_glycosidase-like_sf"/>
</dbReference>
<evidence type="ECO:0000313" key="6">
    <source>
        <dbReference type="Proteomes" id="UP000285173"/>
    </source>
</evidence>
<dbReference type="EMBL" id="QSEF01000003">
    <property type="protein sequence ID" value="RGZ50744.1"/>
    <property type="molecule type" value="Genomic_DNA"/>
</dbReference>
<dbReference type="Proteomes" id="UP000283732">
    <property type="component" value="Unassembled WGS sequence"/>
</dbReference>
<dbReference type="SUPFAM" id="SSF48208">
    <property type="entry name" value="Six-hairpin glycosidases"/>
    <property type="match status" value="1"/>
</dbReference>
<evidence type="ECO:0000256" key="1">
    <source>
        <dbReference type="ARBA" id="ARBA00022801"/>
    </source>
</evidence>
<dbReference type="Gene3D" id="1.50.10.10">
    <property type="match status" value="1"/>
</dbReference>
<proteinExistence type="predicted"/>
<keyword evidence="2" id="KW-0472">Membrane</keyword>
<evidence type="ECO:0000313" key="4">
    <source>
        <dbReference type="EMBL" id="RHH75780.1"/>
    </source>
</evidence>
<dbReference type="Proteomes" id="UP000285173">
    <property type="component" value="Unassembled WGS sequence"/>
</dbReference>
<dbReference type="InterPro" id="IPR008928">
    <property type="entry name" value="6-hairpin_glycosidase_sf"/>
</dbReference>